<keyword evidence="2" id="KW-0175">Coiled coil</keyword>
<dbReference type="eggNOG" id="COG3886">
    <property type="taxonomic scope" value="Bacteria"/>
</dbReference>
<dbReference type="InParanoid" id="D1C9Q4"/>
<dbReference type="EMBL" id="CP001824">
    <property type="protein sequence ID" value="ACZ40547.1"/>
    <property type="molecule type" value="Genomic_DNA"/>
</dbReference>
<evidence type="ECO:0000259" key="3">
    <source>
        <dbReference type="PROSITE" id="PS50035"/>
    </source>
</evidence>
<dbReference type="Gene3D" id="3.40.50.300">
    <property type="entry name" value="P-loop containing nucleotide triphosphate hydrolases"/>
    <property type="match status" value="1"/>
</dbReference>
<evidence type="ECO:0000256" key="2">
    <source>
        <dbReference type="SAM" id="Coils"/>
    </source>
</evidence>
<dbReference type="InterPro" id="IPR001650">
    <property type="entry name" value="Helicase_C-like"/>
</dbReference>
<dbReference type="InterPro" id="IPR025202">
    <property type="entry name" value="PLD-like_dom"/>
</dbReference>
<dbReference type="KEGG" id="sti:Sthe_3147"/>
<accession>D1C9Q4</accession>
<dbReference type="HOGENOM" id="CLU_008466_0_0_0"/>
<feature type="domain" description="Helicase ATP-binding" evidence="4">
    <location>
        <begin position="282"/>
        <end position="428"/>
    </location>
</feature>
<dbReference type="InterPro" id="IPR049730">
    <property type="entry name" value="SNF2/RAD54-like_C"/>
</dbReference>
<dbReference type="PROSITE" id="PS51192">
    <property type="entry name" value="HELICASE_ATP_BIND_1"/>
    <property type="match status" value="1"/>
</dbReference>
<protein>
    <submittedName>
        <fullName evidence="6">Helicase domain protein</fullName>
    </submittedName>
</protein>
<gene>
    <name evidence="6" type="ordered locus">Sthe_3147</name>
</gene>
<dbReference type="Gene3D" id="3.30.870.10">
    <property type="entry name" value="Endonuclease Chain A"/>
    <property type="match status" value="1"/>
</dbReference>
<reference evidence="7" key="1">
    <citation type="submission" date="2009-11" db="EMBL/GenBank/DDBJ databases">
        <title>The complete chromosome 2 of Sphaerobacter thermophilus DSM 20745.</title>
        <authorList>
            <person name="Lucas S."/>
            <person name="Copeland A."/>
            <person name="Lapidus A."/>
            <person name="Glavina del Rio T."/>
            <person name="Dalin E."/>
            <person name="Tice H."/>
            <person name="Bruce D."/>
            <person name="Goodwin L."/>
            <person name="Pitluck S."/>
            <person name="Kyrpides N."/>
            <person name="Mavromatis K."/>
            <person name="Ivanova N."/>
            <person name="Mikhailova N."/>
            <person name="LaButti K.M."/>
            <person name="Clum A."/>
            <person name="Sun H.I."/>
            <person name="Brettin T."/>
            <person name="Detter J.C."/>
            <person name="Han C."/>
            <person name="Larimer F."/>
            <person name="Land M."/>
            <person name="Hauser L."/>
            <person name="Markowitz V."/>
            <person name="Cheng J.F."/>
            <person name="Hugenholtz P."/>
            <person name="Woyke T."/>
            <person name="Wu D."/>
            <person name="Steenblock K."/>
            <person name="Schneider S."/>
            <person name="Pukall R."/>
            <person name="Goeker M."/>
            <person name="Klenk H.P."/>
            <person name="Eisen J.A."/>
        </authorList>
    </citation>
    <scope>NUCLEOTIDE SEQUENCE [LARGE SCALE GENOMIC DNA]</scope>
    <source>
        <strain evidence="7">ATCC 49802 / DSM 20745 / S 6022</strain>
    </source>
</reference>
<keyword evidence="7" id="KW-1185">Reference proteome</keyword>
<feature type="domain" description="PLD phosphodiesterase" evidence="3">
    <location>
        <begin position="140"/>
        <end position="175"/>
    </location>
</feature>
<dbReference type="GO" id="GO:0004386">
    <property type="term" value="F:helicase activity"/>
    <property type="evidence" value="ECO:0007669"/>
    <property type="project" value="UniProtKB-KW"/>
</dbReference>
<name>D1C9Q4_SPHTD</name>
<feature type="domain" description="Helicase C-terminal" evidence="5">
    <location>
        <begin position="715"/>
        <end position="876"/>
    </location>
</feature>
<evidence type="ECO:0000313" key="7">
    <source>
        <dbReference type="Proteomes" id="UP000002027"/>
    </source>
</evidence>
<dbReference type="GO" id="GO:0006793">
    <property type="term" value="P:phosphorus metabolic process"/>
    <property type="evidence" value="ECO:0007669"/>
    <property type="project" value="UniProtKB-ARBA"/>
</dbReference>
<dbReference type="PANTHER" id="PTHR45766:SF6">
    <property type="entry name" value="SWI_SNF-RELATED MATRIX-ASSOCIATED ACTIN-DEPENDENT REGULATOR OF CHROMATIN SUBFAMILY A-LIKE PROTEIN 1"/>
    <property type="match status" value="1"/>
</dbReference>
<dbReference type="SMART" id="SM00490">
    <property type="entry name" value="HELICc"/>
    <property type="match status" value="1"/>
</dbReference>
<keyword evidence="6" id="KW-0067">ATP-binding</keyword>
<reference evidence="6 7" key="2">
    <citation type="journal article" date="2010" name="Stand. Genomic Sci.">
        <title>Complete genome sequence of Desulfohalobium retbaense type strain (HR(100)).</title>
        <authorList>
            <person name="Spring S."/>
            <person name="Nolan M."/>
            <person name="Lapidus A."/>
            <person name="Glavina Del Rio T."/>
            <person name="Copeland A."/>
            <person name="Tice H."/>
            <person name="Cheng J.F."/>
            <person name="Lucas S."/>
            <person name="Land M."/>
            <person name="Chen F."/>
            <person name="Bruce D."/>
            <person name="Goodwin L."/>
            <person name="Pitluck S."/>
            <person name="Ivanova N."/>
            <person name="Mavromatis K."/>
            <person name="Mikhailova N."/>
            <person name="Pati A."/>
            <person name="Chen A."/>
            <person name="Palaniappan K."/>
            <person name="Hauser L."/>
            <person name="Chang Y.J."/>
            <person name="Jeffries C.D."/>
            <person name="Munk C."/>
            <person name="Kiss H."/>
            <person name="Chain P."/>
            <person name="Han C."/>
            <person name="Brettin T."/>
            <person name="Detter J.C."/>
            <person name="Schuler E."/>
            <person name="Goker M."/>
            <person name="Rohde M."/>
            <person name="Bristow J."/>
            <person name="Eisen J.A."/>
            <person name="Markowitz V."/>
            <person name="Hugenholtz P."/>
            <person name="Kyrpides N.C."/>
            <person name="Klenk H.P."/>
        </authorList>
    </citation>
    <scope>NUCLEOTIDE SEQUENCE [LARGE SCALE GENOMIC DNA]</scope>
    <source>
        <strain evidence="7">ATCC 49802 / DSM 20745 / S 6022</strain>
    </source>
</reference>
<evidence type="ECO:0000259" key="5">
    <source>
        <dbReference type="PROSITE" id="PS51194"/>
    </source>
</evidence>
<dbReference type="PANTHER" id="PTHR45766">
    <property type="entry name" value="DNA ANNEALING HELICASE AND ENDONUCLEASE ZRANB3 FAMILY MEMBER"/>
    <property type="match status" value="1"/>
</dbReference>
<dbReference type="Proteomes" id="UP000002027">
    <property type="component" value="Chromosome 2"/>
</dbReference>
<evidence type="ECO:0000259" key="4">
    <source>
        <dbReference type="PROSITE" id="PS51192"/>
    </source>
</evidence>
<dbReference type="Pfam" id="PF13091">
    <property type="entry name" value="PLDc_2"/>
    <property type="match status" value="1"/>
</dbReference>
<dbReference type="PROSITE" id="PS51194">
    <property type="entry name" value="HELICASE_CTER"/>
    <property type="match status" value="1"/>
</dbReference>
<dbReference type="InterPro" id="IPR027417">
    <property type="entry name" value="P-loop_NTPase"/>
</dbReference>
<dbReference type="InterPro" id="IPR038718">
    <property type="entry name" value="SNF2-like_sf"/>
</dbReference>
<dbReference type="SUPFAM" id="SSF52540">
    <property type="entry name" value="P-loop containing nucleoside triphosphate hydrolases"/>
    <property type="match status" value="2"/>
</dbReference>
<dbReference type="InterPro" id="IPR001736">
    <property type="entry name" value="PLipase_D/transphosphatidylase"/>
</dbReference>
<feature type="coiled-coil region" evidence="2">
    <location>
        <begin position="62"/>
        <end position="89"/>
    </location>
</feature>
<dbReference type="SUPFAM" id="SSF56024">
    <property type="entry name" value="Phospholipase D/nuclease"/>
    <property type="match status" value="1"/>
</dbReference>
<organism evidence="6 7">
    <name type="scientific">Sphaerobacter thermophilus (strain ATCC 49802 / DSM 20745 / KCCM 41009 / NCIMB 13125 / S 6022)</name>
    <dbReference type="NCBI Taxonomy" id="479434"/>
    <lineage>
        <taxon>Bacteria</taxon>
        <taxon>Pseudomonadati</taxon>
        <taxon>Thermomicrobiota</taxon>
        <taxon>Thermomicrobia</taxon>
        <taxon>Sphaerobacterales</taxon>
        <taxon>Sphaerobacterineae</taxon>
        <taxon>Sphaerobacteraceae</taxon>
        <taxon>Sphaerobacter</taxon>
    </lineage>
</organism>
<dbReference type="SMART" id="SM00487">
    <property type="entry name" value="DEXDc"/>
    <property type="match status" value="1"/>
</dbReference>
<dbReference type="CDD" id="cd09178">
    <property type="entry name" value="PLDc_N_Snf2_like"/>
    <property type="match status" value="1"/>
</dbReference>
<dbReference type="Gene3D" id="3.40.50.10810">
    <property type="entry name" value="Tandem AAA-ATPase domain"/>
    <property type="match status" value="1"/>
</dbReference>
<dbReference type="InterPro" id="IPR014001">
    <property type="entry name" value="Helicase_ATP-bd"/>
</dbReference>
<sequence>MTAHDIIDNRHERLVDHILAILPQAARARFAVGYFFLSGLEALGASLDAIGELRLLIGNTSNRETIEQLSEAYRRLDLVQERAEEMRLARRADHRARARETADNLRQTIGVMDQTDAGEELVHTLIRMVEEQRLKVRVYTRGRLHAKAYIFDWTNPTPGNRGIAIVGSSNLTLAGIQDNTELNVLVHDNGNPLDPSQGNHAKLVAWFEELWEEAQDFDELLMTELRQSWAGRLATPYDVYMKTLYTLVRDRLEGEEQRTLLGEDEITRSLADFQEVAVRQAIRMIREYGGCFVADVVGLGKSFVGAAIVKYFERAEGRRALIICPKALKEMWDEYNERFHLNAHVVPMSMLLEGDRGVDLLHDVQYRERDFVLIDESHNFRHSDTQRYRVLQSFIAADPERRVCLLTATPRNSRALDVYHQIKLFHHDEVPRMPIDAPTLRAFFNRIGDGPGADGTNTARLQDLLRHILIRRTRRSVLRWYGYADDTGQPLSALSESEAAAYLDGRDGRRAYIQVAGRRQYFPRRELETLRYSIEDTYNGLYETIRGYLGRPGRGREVAIAERAEAPAELTYARYGLYNYVRPEKRDQAPYTDLQRAGRNLRGLIRTMLFKRFESSVAAFRQTLERMVQTQTAFLAALDAGIVPAGEPAERLLGRADAIGDDLVDALAAVSRSYRAEDFDVERLRRHIEADVRLLRTMLDLVAPIRPERDDKLRVLRRRLETAPIAGKKCLIFTQYADTAVYLYENLNRGGARADIEVIYGDDKSKSRIVARFAPRANPHLQQREGEPEIQILIATDVLAEGLNMQDCDVVINYDLHWNPVRLIQRFGRIDRIGSEHAVIWGCNFLPERGIERNLRLTEVLRNRIQEIHETIGEDAAILDRSEQINPEAMYAIYEGNTSALSRYEDDPEEASYVDLNEAEEMFRRLRQDDPDEFRRIADLRDGIRAGMPSQEKGCFVFCQAGSFQQLVLVDEAGNEITRDIGRVLAAIRATPETPGLSRLPSGHNDRVMAVKRRFEQDVRYRRTQQEHTGSRSVAQDWVLRQLRELYAETSDEGLREKINMLERAFSISPTAAVRRELGTLRRDGIAGLRLIDNLITIYHRHRLQDRLEQSQRPDGVPDIPHVVCSMALA</sequence>
<dbReference type="OrthoDB" id="9814088at2"/>
<keyword evidence="1" id="KW-0378">Hydrolase</keyword>
<proteinExistence type="predicted"/>
<dbReference type="STRING" id="479434.Sthe_3147"/>
<keyword evidence="6" id="KW-0547">Nucleotide-binding</keyword>
<dbReference type="GO" id="GO:0016787">
    <property type="term" value="F:hydrolase activity"/>
    <property type="evidence" value="ECO:0007669"/>
    <property type="project" value="UniProtKB-KW"/>
</dbReference>
<keyword evidence="6" id="KW-0347">Helicase</keyword>
<dbReference type="PROSITE" id="PS50035">
    <property type="entry name" value="PLD"/>
    <property type="match status" value="1"/>
</dbReference>
<dbReference type="AlphaFoldDB" id="D1C9Q4"/>
<evidence type="ECO:0000256" key="1">
    <source>
        <dbReference type="ARBA" id="ARBA00022801"/>
    </source>
</evidence>
<dbReference type="Pfam" id="PF00271">
    <property type="entry name" value="Helicase_C"/>
    <property type="match status" value="1"/>
</dbReference>
<evidence type="ECO:0000313" key="6">
    <source>
        <dbReference type="EMBL" id="ACZ40547.1"/>
    </source>
</evidence>
<dbReference type="RefSeq" id="WP_012873582.1">
    <property type="nucleotide sequence ID" value="NC_013524.1"/>
</dbReference>
<dbReference type="CDD" id="cd18793">
    <property type="entry name" value="SF2_C_SNF"/>
    <property type="match status" value="1"/>
</dbReference>
<dbReference type="eggNOG" id="COG0553">
    <property type="taxonomic scope" value="Bacteria"/>
</dbReference>